<dbReference type="GO" id="GO:0045732">
    <property type="term" value="P:positive regulation of protein catabolic process"/>
    <property type="evidence" value="ECO:0007669"/>
    <property type="project" value="TreeGrafter"/>
</dbReference>
<dbReference type="InterPro" id="IPR051573">
    <property type="entry name" value="Ankyrin-SOCS_box_domain"/>
</dbReference>
<dbReference type="InterPro" id="IPR002110">
    <property type="entry name" value="Ankyrin_rpt"/>
</dbReference>
<evidence type="ECO:0000256" key="4">
    <source>
        <dbReference type="SAM" id="MobiDB-lite"/>
    </source>
</evidence>
<feature type="region of interest" description="Disordered" evidence="4">
    <location>
        <begin position="86"/>
        <end position="145"/>
    </location>
</feature>
<keyword evidence="3" id="KW-0040">ANK repeat</keyword>
<accession>A0A6G1L0K6</accession>
<dbReference type="Gene3D" id="1.25.40.20">
    <property type="entry name" value="Ankyrin repeat-containing domain"/>
    <property type="match status" value="1"/>
</dbReference>
<evidence type="ECO:0000256" key="3">
    <source>
        <dbReference type="ARBA" id="ARBA00023043"/>
    </source>
</evidence>
<feature type="compositionally biased region" description="Polar residues" evidence="4">
    <location>
        <begin position="120"/>
        <end position="134"/>
    </location>
</feature>
<dbReference type="Proteomes" id="UP000799436">
    <property type="component" value="Unassembled WGS sequence"/>
</dbReference>
<dbReference type="PANTHER" id="PTHR24136:SF15">
    <property type="entry name" value="ANK_REP_REGION DOMAIN-CONTAINING PROTEIN"/>
    <property type="match status" value="1"/>
</dbReference>
<dbReference type="SUPFAM" id="SSF48403">
    <property type="entry name" value="Ankyrin repeat"/>
    <property type="match status" value="1"/>
</dbReference>
<evidence type="ECO:0000313" key="5">
    <source>
        <dbReference type="EMBL" id="KAF2766069.1"/>
    </source>
</evidence>
<evidence type="ECO:0000256" key="2">
    <source>
        <dbReference type="ARBA" id="ARBA00022737"/>
    </source>
</evidence>
<evidence type="ECO:0000256" key="1">
    <source>
        <dbReference type="ARBA" id="ARBA00005949"/>
    </source>
</evidence>
<proteinExistence type="inferred from homology"/>
<organism evidence="5 6">
    <name type="scientific">Teratosphaeria nubilosa</name>
    <dbReference type="NCBI Taxonomy" id="161662"/>
    <lineage>
        <taxon>Eukaryota</taxon>
        <taxon>Fungi</taxon>
        <taxon>Dikarya</taxon>
        <taxon>Ascomycota</taxon>
        <taxon>Pezizomycotina</taxon>
        <taxon>Dothideomycetes</taxon>
        <taxon>Dothideomycetidae</taxon>
        <taxon>Mycosphaerellales</taxon>
        <taxon>Teratosphaeriaceae</taxon>
        <taxon>Teratosphaeria</taxon>
    </lineage>
</organism>
<dbReference type="Pfam" id="PF12796">
    <property type="entry name" value="Ank_2"/>
    <property type="match status" value="1"/>
</dbReference>
<dbReference type="EMBL" id="ML995878">
    <property type="protein sequence ID" value="KAF2766069.1"/>
    <property type="molecule type" value="Genomic_DNA"/>
</dbReference>
<dbReference type="InterPro" id="IPR036770">
    <property type="entry name" value="Ankyrin_rpt-contain_sf"/>
</dbReference>
<keyword evidence="2" id="KW-0677">Repeat</keyword>
<dbReference type="OrthoDB" id="10252328at2759"/>
<gene>
    <name evidence="5" type="ORF">EJ03DRAFT_192658</name>
</gene>
<sequence length="483" mass="54090">MSTYECSKCSKGYQQKGHYENHIAKCADLICCEHLFTRQENLDRHREKVHQQKSICPCCDRPFRKEHMRRHEQNCIRLHVKRGIKGKRPHGEIPINVQQANPQAPTGGLPLQWIDYSDKPGQTSAPDQNGSTGHPRSLSPHHLVSQRTQASLIRQVSKSAVSGDLQSLRDGVEELLNRGCSLDSITRSRAYLDGLLVSEVAAYWHTGLVKYLQGKGCSGYRHFDLISHNRVELLHGAVLRDRADIVGVALDGGVAVDVCNARGDSLLCSAASGRALDCIELLLSRGASVNGHSHDRTPLLLACEGFYSNPLSWTLTTLKYLFKAGADPNYGSPLPLEYAAKEQLLLIIPKILEAGANQDLLPEPTRRDLEQLLKGPAFLKVNEAYQHGADTLAKQLSYAIEFSPWNALIFLDIITWYDSSLKTFNLMFEDTMACSTLGLAAVHQRRELIHYLLRFEQDEIDPDTVKFPWYIEQHTNAREAGSF</sequence>
<dbReference type="SMART" id="SM00248">
    <property type="entry name" value="ANK"/>
    <property type="match status" value="5"/>
</dbReference>
<name>A0A6G1L0K6_9PEZI</name>
<dbReference type="AlphaFoldDB" id="A0A6G1L0K6"/>
<reference evidence="5" key="1">
    <citation type="journal article" date="2020" name="Stud. Mycol.">
        <title>101 Dothideomycetes genomes: a test case for predicting lifestyles and emergence of pathogens.</title>
        <authorList>
            <person name="Haridas S."/>
            <person name="Albert R."/>
            <person name="Binder M."/>
            <person name="Bloem J."/>
            <person name="Labutti K."/>
            <person name="Salamov A."/>
            <person name="Andreopoulos B."/>
            <person name="Baker S."/>
            <person name="Barry K."/>
            <person name="Bills G."/>
            <person name="Bluhm B."/>
            <person name="Cannon C."/>
            <person name="Castanera R."/>
            <person name="Culley D."/>
            <person name="Daum C."/>
            <person name="Ezra D."/>
            <person name="Gonzalez J."/>
            <person name="Henrissat B."/>
            <person name="Kuo A."/>
            <person name="Liang C."/>
            <person name="Lipzen A."/>
            <person name="Lutzoni F."/>
            <person name="Magnuson J."/>
            <person name="Mondo S."/>
            <person name="Nolan M."/>
            <person name="Ohm R."/>
            <person name="Pangilinan J."/>
            <person name="Park H.-J."/>
            <person name="Ramirez L."/>
            <person name="Alfaro M."/>
            <person name="Sun H."/>
            <person name="Tritt A."/>
            <person name="Yoshinaga Y."/>
            <person name="Zwiers L.-H."/>
            <person name="Turgeon B."/>
            <person name="Goodwin S."/>
            <person name="Spatafora J."/>
            <person name="Crous P."/>
            <person name="Grigoriev I."/>
        </authorList>
    </citation>
    <scope>NUCLEOTIDE SEQUENCE</scope>
    <source>
        <strain evidence="5">CBS 116005</strain>
    </source>
</reference>
<evidence type="ECO:0000313" key="6">
    <source>
        <dbReference type="Proteomes" id="UP000799436"/>
    </source>
</evidence>
<dbReference type="GO" id="GO:0016567">
    <property type="term" value="P:protein ubiquitination"/>
    <property type="evidence" value="ECO:0007669"/>
    <property type="project" value="TreeGrafter"/>
</dbReference>
<comment type="similarity">
    <text evidence="1">Belongs to the ankyrin SOCS box (ASB) family.</text>
</comment>
<protein>
    <submittedName>
        <fullName evidence="5">Uncharacterized protein</fullName>
    </submittedName>
</protein>
<keyword evidence="6" id="KW-1185">Reference proteome</keyword>
<dbReference type="PANTHER" id="PTHR24136">
    <property type="entry name" value="SOWAH (DROSOPHILA) HOMOLOG"/>
    <property type="match status" value="1"/>
</dbReference>